<evidence type="ECO:0000256" key="6">
    <source>
        <dbReference type="SAM" id="MobiDB-lite"/>
    </source>
</evidence>
<dbReference type="InterPro" id="IPR038765">
    <property type="entry name" value="Papain-like_cys_pep_sf"/>
</dbReference>
<dbReference type="GO" id="GO:0008234">
    <property type="term" value="F:cysteine-type peptidase activity"/>
    <property type="evidence" value="ECO:0007669"/>
    <property type="project" value="UniProtKB-KW"/>
</dbReference>
<evidence type="ECO:0000259" key="7">
    <source>
        <dbReference type="PROSITE" id="PS51935"/>
    </source>
</evidence>
<protein>
    <submittedName>
        <fullName evidence="8">NlpC/P60 family protein</fullName>
    </submittedName>
</protein>
<dbReference type="PROSITE" id="PS51935">
    <property type="entry name" value="NLPC_P60"/>
    <property type="match status" value="1"/>
</dbReference>
<evidence type="ECO:0000313" key="8">
    <source>
        <dbReference type="EMBL" id="TDO39637.1"/>
    </source>
</evidence>
<feature type="region of interest" description="Disordered" evidence="6">
    <location>
        <begin position="33"/>
        <end position="52"/>
    </location>
</feature>
<feature type="region of interest" description="Disordered" evidence="6">
    <location>
        <begin position="186"/>
        <end position="206"/>
    </location>
</feature>
<evidence type="ECO:0000256" key="1">
    <source>
        <dbReference type="ARBA" id="ARBA00007074"/>
    </source>
</evidence>
<dbReference type="GO" id="GO:0006508">
    <property type="term" value="P:proteolysis"/>
    <property type="evidence" value="ECO:0007669"/>
    <property type="project" value="UniProtKB-KW"/>
</dbReference>
<dbReference type="EMBL" id="SNWR01000001">
    <property type="protein sequence ID" value="TDO39637.1"/>
    <property type="molecule type" value="Genomic_DNA"/>
</dbReference>
<dbReference type="Pfam" id="PF00877">
    <property type="entry name" value="NLPC_P60"/>
    <property type="match status" value="1"/>
</dbReference>
<gene>
    <name evidence="8" type="ORF">C8E87_3329</name>
</gene>
<feature type="domain" description="NlpC/P60" evidence="7">
    <location>
        <begin position="226"/>
        <end position="338"/>
    </location>
</feature>
<dbReference type="InterPro" id="IPR000064">
    <property type="entry name" value="NLP_P60_dom"/>
</dbReference>
<name>A0A4R6JU24_9ACTN</name>
<feature type="compositionally biased region" description="Low complexity" evidence="6">
    <location>
        <begin position="186"/>
        <end position="197"/>
    </location>
</feature>
<keyword evidence="9" id="KW-1185">Reference proteome</keyword>
<evidence type="ECO:0000256" key="4">
    <source>
        <dbReference type="ARBA" id="ARBA00022807"/>
    </source>
</evidence>
<proteinExistence type="inferred from homology"/>
<sequence>MSEATLHCPSPSRAFTAGALALAVLSPALDPTEHAAEAVPPTNPMGPQPSDDIRIEERTNTAERASRAAPRRFSLARAATTTRARMNPFAAPDGGQALREAVQLAVADEREALRTAETAAAVEMRQSLRGGKVRTEEAVPVTAELLSEADKTARELAARRAQAERKARAAAREAARSAAQSAAEAAVGVGGEAPRARAAGRHQHRRHVTVRYATAKPQGQRVVQLGNGMNAVIAFARSQVGKRYVSGGTGQGGFDCSGFTKRAYALAGISLPHSSGAQAARSRGVSRSQARPGDLVVGPGHVGIYMGRGMMIDAGNRRTGVVYRKVYSGLRVARVAGR</sequence>
<dbReference type="Proteomes" id="UP000294901">
    <property type="component" value="Unassembled WGS sequence"/>
</dbReference>
<evidence type="ECO:0000256" key="5">
    <source>
        <dbReference type="SAM" id="Coils"/>
    </source>
</evidence>
<keyword evidence="3" id="KW-0378">Hydrolase</keyword>
<dbReference type="AlphaFoldDB" id="A0A4R6JU24"/>
<accession>A0A4R6JU24</accession>
<dbReference type="RefSeq" id="WP_239080220.1">
    <property type="nucleotide sequence ID" value="NZ_BOMD01000054.1"/>
</dbReference>
<keyword evidence="2" id="KW-0645">Protease</keyword>
<keyword evidence="4" id="KW-0788">Thiol protease</keyword>
<comment type="similarity">
    <text evidence="1">Belongs to the peptidase C40 family.</text>
</comment>
<dbReference type="InterPro" id="IPR051202">
    <property type="entry name" value="Peptidase_C40"/>
</dbReference>
<dbReference type="SUPFAM" id="SSF54001">
    <property type="entry name" value="Cysteine proteinases"/>
    <property type="match status" value="1"/>
</dbReference>
<evidence type="ECO:0000256" key="2">
    <source>
        <dbReference type="ARBA" id="ARBA00022670"/>
    </source>
</evidence>
<dbReference type="PANTHER" id="PTHR47053:SF1">
    <property type="entry name" value="MUREIN DD-ENDOPEPTIDASE MEPH-RELATED"/>
    <property type="match status" value="1"/>
</dbReference>
<evidence type="ECO:0000256" key="3">
    <source>
        <dbReference type="ARBA" id="ARBA00022801"/>
    </source>
</evidence>
<keyword evidence="5" id="KW-0175">Coiled coil</keyword>
<dbReference type="Gene3D" id="3.90.1720.10">
    <property type="entry name" value="endopeptidase domain like (from Nostoc punctiforme)"/>
    <property type="match status" value="1"/>
</dbReference>
<reference evidence="8 9" key="1">
    <citation type="submission" date="2019-03" db="EMBL/GenBank/DDBJ databases">
        <title>Sequencing the genomes of 1000 actinobacteria strains.</title>
        <authorList>
            <person name="Klenk H.-P."/>
        </authorList>
    </citation>
    <scope>NUCLEOTIDE SEQUENCE [LARGE SCALE GENOMIC DNA]</scope>
    <source>
        <strain evidence="8 9">DSM 43805</strain>
    </source>
</reference>
<dbReference type="PANTHER" id="PTHR47053">
    <property type="entry name" value="MUREIN DD-ENDOPEPTIDASE MEPH-RELATED"/>
    <property type="match status" value="1"/>
</dbReference>
<evidence type="ECO:0000313" key="9">
    <source>
        <dbReference type="Proteomes" id="UP000294901"/>
    </source>
</evidence>
<comment type="caution">
    <text evidence="8">The sequence shown here is derived from an EMBL/GenBank/DDBJ whole genome shotgun (WGS) entry which is preliminary data.</text>
</comment>
<feature type="coiled-coil region" evidence="5">
    <location>
        <begin position="146"/>
        <end position="180"/>
    </location>
</feature>
<organism evidence="8 9">
    <name type="scientific">Paractinoplanes brasiliensis</name>
    <dbReference type="NCBI Taxonomy" id="52695"/>
    <lineage>
        <taxon>Bacteria</taxon>
        <taxon>Bacillati</taxon>
        <taxon>Actinomycetota</taxon>
        <taxon>Actinomycetes</taxon>
        <taxon>Micromonosporales</taxon>
        <taxon>Micromonosporaceae</taxon>
        <taxon>Paractinoplanes</taxon>
    </lineage>
</organism>